<feature type="compositionally biased region" description="Basic residues" evidence="6">
    <location>
        <begin position="181"/>
        <end position="192"/>
    </location>
</feature>
<evidence type="ECO:0000256" key="6">
    <source>
        <dbReference type="SAM" id="MobiDB-lite"/>
    </source>
</evidence>
<feature type="compositionally biased region" description="Low complexity" evidence="6">
    <location>
        <begin position="476"/>
        <end position="492"/>
    </location>
</feature>
<dbReference type="EMBL" id="JAOAOG010000271">
    <property type="protein sequence ID" value="KAJ6234344.1"/>
    <property type="molecule type" value="Genomic_DNA"/>
</dbReference>
<feature type="domain" description="HTH myb-type" evidence="8">
    <location>
        <begin position="26"/>
        <end position="77"/>
    </location>
</feature>
<dbReference type="InterPro" id="IPR009057">
    <property type="entry name" value="Homeodomain-like_sf"/>
</dbReference>
<dbReference type="PANTHER" id="PTHR46621:SF1">
    <property type="entry name" value="SNRNA-ACTIVATING PROTEIN COMPLEX SUBUNIT 4"/>
    <property type="match status" value="1"/>
</dbReference>
<keyword evidence="3" id="KW-0804">Transcription</keyword>
<dbReference type="InterPro" id="IPR051575">
    <property type="entry name" value="Myb-like_DNA-bd"/>
</dbReference>
<evidence type="ECO:0000256" key="3">
    <source>
        <dbReference type="ARBA" id="ARBA00023163"/>
    </source>
</evidence>
<dbReference type="SMART" id="SM00717">
    <property type="entry name" value="SANT"/>
    <property type="match status" value="3"/>
</dbReference>
<protein>
    <submittedName>
        <fullName evidence="9">Homeodomain-like protein-related</fullName>
    </submittedName>
</protein>
<evidence type="ECO:0000256" key="5">
    <source>
        <dbReference type="SAM" id="Coils"/>
    </source>
</evidence>
<dbReference type="Pfam" id="PF13921">
    <property type="entry name" value="Myb_DNA-bind_6"/>
    <property type="match status" value="1"/>
</dbReference>
<proteinExistence type="predicted"/>
<evidence type="ECO:0000313" key="9">
    <source>
        <dbReference type="EMBL" id="KAJ6234344.1"/>
    </source>
</evidence>
<feature type="region of interest" description="Disordered" evidence="6">
    <location>
        <begin position="318"/>
        <end position="393"/>
    </location>
</feature>
<evidence type="ECO:0000256" key="4">
    <source>
        <dbReference type="ARBA" id="ARBA00023242"/>
    </source>
</evidence>
<dbReference type="CDD" id="cd00167">
    <property type="entry name" value="SANT"/>
    <property type="match status" value="3"/>
</dbReference>
<keyword evidence="10" id="KW-1185">Reference proteome</keyword>
<keyword evidence="1" id="KW-0805">Transcription regulation</keyword>
<dbReference type="InterPro" id="IPR017930">
    <property type="entry name" value="Myb_dom"/>
</dbReference>
<sequence>MSDEELNKTIEKLKKEVPSKIVTARIKIIKTSIWTQEEDEILARAVKKHNGQDWNVISNYLKNKSYMQCLHRWSKVLNPKLKKGAWSKKEDSLLFQATLQYGTNAWTKVAKTIATRNSKQCRERWKNQLNPKLKHGGWSQEEDCLIQTKQKELGNKWSVIETFLPHRSTNMIKNRFNSLQKRKKKTPLRKRVTQTPNRNGKKKVARRITFGSAKKKKKIKLLSQNEEKLKKVRNNNKLNLKKEISTNNQCNQEKDTGFTHKDSKSEPNLVLYNNMSIDSGDEKEKNHNYYNENSYVNFHGENDFFYTNSNKEGIKIRIKKENPYKNEKPDLDNNIDPNKGKYQKNKIHSVSEDQNVSRNQKESESDFNLDRDSESESDTDSDSDFTINEKKYNHKKRIPTTRKTRLQKRLRKEKFEKFNHTKNTKPKLKVKDNLPKTREHSNVIKRAIPFELEIKNINGMNKKKYKISQATQPDFNKISNQNNNSNHLIDNQTPSYYKDNKNKYKNIEELINILNQLINENQKNTFTKNPNLIPNILKKNI</sequence>
<feature type="domain" description="HTH myb-type" evidence="8">
    <location>
        <begin position="78"/>
        <end position="133"/>
    </location>
</feature>
<organism evidence="9 10">
    <name type="scientific">Anaeramoeba flamelloides</name>
    <dbReference type="NCBI Taxonomy" id="1746091"/>
    <lineage>
        <taxon>Eukaryota</taxon>
        <taxon>Metamonada</taxon>
        <taxon>Anaeramoebidae</taxon>
        <taxon>Anaeramoeba</taxon>
    </lineage>
</organism>
<dbReference type="Pfam" id="PF00249">
    <property type="entry name" value="Myb_DNA-binding"/>
    <property type="match status" value="1"/>
</dbReference>
<dbReference type="InterPro" id="IPR001005">
    <property type="entry name" value="SANT/Myb"/>
</dbReference>
<accession>A0ABQ8XSK4</accession>
<evidence type="ECO:0000256" key="1">
    <source>
        <dbReference type="ARBA" id="ARBA00023015"/>
    </source>
</evidence>
<keyword evidence="5" id="KW-0175">Coiled coil</keyword>
<evidence type="ECO:0000256" key="2">
    <source>
        <dbReference type="ARBA" id="ARBA00023125"/>
    </source>
</evidence>
<keyword evidence="2" id="KW-0238">DNA-binding</keyword>
<dbReference type="PROSITE" id="PS51294">
    <property type="entry name" value="HTH_MYB"/>
    <property type="match status" value="3"/>
</dbReference>
<evidence type="ECO:0000259" key="7">
    <source>
        <dbReference type="PROSITE" id="PS50090"/>
    </source>
</evidence>
<keyword evidence="4" id="KW-0539">Nucleus</keyword>
<dbReference type="Gene3D" id="1.10.10.60">
    <property type="entry name" value="Homeodomain-like"/>
    <property type="match status" value="3"/>
</dbReference>
<reference evidence="9" key="1">
    <citation type="submission" date="2022-08" db="EMBL/GenBank/DDBJ databases">
        <title>Novel sulfate-reducing endosymbionts in the free-living metamonad Anaeramoeba.</title>
        <authorList>
            <person name="Jerlstrom-Hultqvist J."/>
            <person name="Cepicka I."/>
            <person name="Gallot-Lavallee L."/>
            <person name="Salas-Leiva D."/>
            <person name="Curtis B.A."/>
            <person name="Zahonova K."/>
            <person name="Pipaliya S."/>
            <person name="Dacks J."/>
            <person name="Roger A.J."/>
        </authorList>
    </citation>
    <scope>NUCLEOTIDE SEQUENCE</scope>
    <source>
        <strain evidence="9">Schooner1</strain>
    </source>
</reference>
<gene>
    <name evidence="9" type="ORF">M0813_04147</name>
</gene>
<dbReference type="PROSITE" id="PS50090">
    <property type="entry name" value="MYB_LIKE"/>
    <property type="match status" value="3"/>
</dbReference>
<evidence type="ECO:0000313" key="10">
    <source>
        <dbReference type="Proteomes" id="UP001150062"/>
    </source>
</evidence>
<evidence type="ECO:0000259" key="8">
    <source>
        <dbReference type="PROSITE" id="PS51294"/>
    </source>
</evidence>
<feature type="compositionally biased region" description="Basic and acidic residues" evidence="6">
    <location>
        <begin position="359"/>
        <end position="374"/>
    </location>
</feature>
<feature type="coiled-coil region" evidence="5">
    <location>
        <begin position="497"/>
        <end position="524"/>
    </location>
</feature>
<feature type="compositionally biased region" description="Basic and acidic residues" evidence="6">
    <location>
        <begin position="318"/>
        <end position="331"/>
    </location>
</feature>
<comment type="caution">
    <text evidence="9">The sequence shown here is derived from an EMBL/GenBank/DDBJ whole genome shotgun (WGS) entry which is preliminary data.</text>
</comment>
<dbReference type="SUPFAM" id="SSF46689">
    <property type="entry name" value="Homeodomain-like"/>
    <property type="match status" value="2"/>
</dbReference>
<feature type="domain" description="Myb-like" evidence="7">
    <location>
        <begin position="130"/>
        <end position="180"/>
    </location>
</feature>
<feature type="region of interest" description="Disordered" evidence="6">
    <location>
        <begin position="181"/>
        <end position="204"/>
    </location>
</feature>
<feature type="region of interest" description="Disordered" evidence="6">
    <location>
        <begin position="475"/>
        <end position="496"/>
    </location>
</feature>
<feature type="domain" description="Myb-like" evidence="7">
    <location>
        <begin position="78"/>
        <end position="129"/>
    </location>
</feature>
<name>A0ABQ8XSK4_9EUKA</name>
<feature type="domain" description="Myb-like" evidence="7">
    <location>
        <begin position="34"/>
        <end position="77"/>
    </location>
</feature>
<feature type="domain" description="HTH myb-type" evidence="8">
    <location>
        <begin position="134"/>
        <end position="184"/>
    </location>
</feature>
<dbReference type="PANTHER" id="PTHR46621">
    <property type="entry name" value="SNRNA-ACTIVATING PROTEIN COMPLEX SUBUNIT 4"/>
    <property type="match status" value="1"/>
</dbReference>
<dbReference type="Proteomes" id="UP001150062">
    <property type="component" value="Unassembled WGS sequence"/>
</dbReference>